<name>A0AA36UIR2_9NEIS</name>
<protein>
    <submittedName>
        <fullName evidence="1">Sel1 repeat protein</fullName>
    </submittedName>
</protein>
<dbReference type="InterPro" id="IPR052945">
    <property type="entry name" value="Mitotic_Regulator"/>
</dbReference>
<dbReference type="PANTHER" id="PTHR43628:SF1">
    <property type="entry name" value="CHITIN SYNTHASE REGULATORY FACTOR 2-RELATED"/>
    <property type="match status" value="1"/>
</dbReference>
<dbReference type="Pfam" id="PF08238">
    <property type="entry name" value="Sel1"/>
    <property type="match status" value="10"/>
</dbReference>
<dbReference type="PANTHER" id="PTHR43628">
    <property type="entry name" value="ACTIVATOR OF C KINASE PROTEIN 1-RELATED"/>
    <property type="match status" value="1"/>
</dbReference>
<reference evidence="1 2" key="1">
    <citation type="submission" date="2011-05" db="EMBL/GenBank/DDBJ databases">
        <authorList>
            <person name="Muzny D."/>
            <person name="Qin X."/>
            <person name="Deng J."/>
            <person name="Jiang H."/>
            <person name="Liu Y."/>
            <person name="Qu J."/>
            <person name="Song X.-Z."/>
            <person name="Zhang L."/>
            <person name="Thornton R."/>
            <person name="Coyle M."/>
            <person name="Francisco L."/>
            <person name="Jackson L."/>
            <person name="Javaid M."/>
            <person name="Korchina V."/>
            <person name="Kovar C."/>
            <person name="Mata R."/>
            <person name="Mathew T."/>
            <person name="Ngo R."/>
            <person name="Nguyen L."/>
            <person name="Nguyen N."/>
            <person name="Okwuonu G."/>
            <person name="Ongeri F."/>
            <person name="Pham C."/>
            <person name="Simmons D."/>
            <person name="Wilczek-Boney K."/>
            <person name="Hale W."/>
            <person name="Jakkamsetti A."/>
            <person name="Pham P."/>
            <person name="Ruth R."/>
            <person name="San Lucas F."/>
            <person name="Warren J."/>
            <person name="Zhang J."/>
            <person name="Zhao Z."/>
            <person name="Zhou C."/>
            <person name="Zhu D."/>
            <person name="Lee S."/>
            <person name="Bess C."/>
            <person name="Blankenburg K."/>
            <person name="Forbes L."/>
            <person name="Fu Q."/>
            <person name="Gubbala S."/>
            <person name="Hirani K."/>
            <person name="Jayaseelan J.C."/>
            <person name="Lara F."/>
            <person name="Munidasa M."/>
            <person name="Palculict T."/>
            <person name="Patil S."/>
            <person name="Pu L.-L."/>
            <person name="Saada N."/>
            <person name="Tang L."/>
            <person name="Weissenberger G."/>
            <person name="Zhu Y."/>
            <person name="Hemphill L."/>
            <person name="Shang Y."/>
            <person name="Youmans B."/>
            <person name="Ayvaz T."/>
            <person name="Ross M."/>
            <person name="Santibanez J."/>
            <person name="Aqrawi P."/>
            <person name="Gross S."/>
            <person name="Joshi V."/>
            <person name="Fowler G."/>
            <person name="Nazareth L."/>
            <person name="Reid J."/>
            <person name="Worley K."/>
            <person name="Petrosino J."/>
            <person name="Highlander S."/>
            <person name="Gibbs R."/>
        </authorList>
    </citation>
    <scope>NUCLEOTIDE SEQUENCE [LARGE SCALE GENOMIC DNA]</scope>
    <source>
        <strain evidence="1 2">ATCC 33926</strain>
    </source>
</reference>
<dbReference type="EMBL" id="AFQE01000083">
    <property type="protein sequence ID" value="EGQ76658.1"/>
    <property type="molecule type" value="Genomic_DNA"/>
</dbReference>
<proteinExistence type="predicted"/>
<evidence type="ECO:0000313" key="2">
    <source>
        <dbReference type="Proteomes" id="UP000004982"/>
    </source>
</evidence>
<dbReference type="Proteomes" id="UP000004982">
    <property type="component" value="Unassembled WGS sequence"/>
</dbReference>
<dbReference type="SUPFAM" id="SSF81901">
    <property type="entry name" value="HCP-like"/>
    <property type="match status" value="4"/>
</dbReference>
<dbReference type="Gene3D" id="1.25.40.10">
    <property type="entry name" value="Tetratricopeptide repeat domain"/>
    <property type="match status" value="3"/>
</dbReference>
<organism evidence="1 2">
    <name type="scientific">Neisseria macacae ATCC 33926</name>
    <dbReference type="NCBI Taxonomy" id="997348"/>
    <lineage>
        <taxon>Bacteria</taxon>
        <taxon>Pseudomonadati</taxon>
        <taxon>Pseudomonadota</taxon>
        <taxon>Betaproteobacteria</taxon>
        <taxon>Neisseriales</taxon>
        <taxon>Neisseriaceae</taxon>
        <taxon>Neisseria</taxon>
    </lineage>
</organism>
<accession>A0AA36UIR2</accession>
<dbReference type="InterPro" id="IPR006597">
    <property type="entry name" value="Sel1-like"/>
</dbReference>
<sequence length="501" mass="56012">MNNQVISGKILQLSSKHLQRPFYKIQNIYNKMNTTTADTLFREAHSFMTQNPPDFAAAVPLLQKAADEGHTEAEFHLAGCLLQGQGIPANREAGIRLMQQAARDGHPYASYNLLQIQEAQGMPLNTLLPSYRELAEAGIIEAQLKLMRAYHDAGQHEEAVDWAVLAARQQNPQALYFLGQHCQYTSPPDYPQSHQLYQLAAKQGFTPANWQLGLQYKLGQGVAPDLEQAAQHLYIAASDNIAPAQVALAEILLPTHPDKAIQWLKTAAKQNSSDAYAKLAEIHLLGKDIPKDTDKARRYAKAAARRNHPEALRLLGDIYRYGLGILPEPSKARHYYQLAADLGNLAAHQKLLADIALNNKQNYPQAKEHALQRQQAEQFYQLAFAAHYGLNRAPDHAEALTLYQQAADLGHSKAQTNLGMMYYNGHGTETDYTQAAKWFAQAAQQKDTMAQYNLACLYFHGTGVRRNTALACRWLETAINDGHEQSEILKQLLAHWKQQLP</sequence>
<dbReference type="SMART" id="SM00671">
    <property type="entry name" value="SEL1"/>
    <property type="match status" value="11"/>
</dbReference>
<dbReference type="AlphaFoldDB" id="A0AA36UIR2"/>
<dbReference type="InterPro" id="IPR011990">
    <property type="entry name" value="TPR-like_helical_dom_sf"/>
</dbReference>
<gene>
    <name evidence="1" type="ORF">HMPREF9418_1754</name>
</gene>
<comment type="caution">
    <text evidence="1">The sequence shown here is derived from an EMBL/GenBank/DDBJ whole genome shotgun (WGS) entry which is preliminary data.</text>
</comment>
<evidence type="ECO:0000313" key="1">
    <source>
        <dbReference type="EMBL" id="EGQ76658.1"/>
    </source>
</evidence>